<feature type="transmembrane region" description="Helical" evidence="1">
    <location>
        <begin position="38"/>
        <end position="60"/>
    </location>
</feature>
<evidence type="ECO:0000313" key="3">
    <source>
        <dbReference type="Proteomes" id="UP001597319"/>
    </source>
</evidence>
<comment type="caution">
    <text evidence="2">The sequence shown here is derived from an EMBL/GenBank/DDBJ whole genome shotgun (WGS) entry which is preliminary data.</text>
</comment>
<proteinExistence type="predicted"/>
<gene>
    <name evidence="2" type="ORF">ACFSR1_06220</name>
</gene>
<keyword evidence="3" id="KW-1185">Reference proteome</keyword>
<accession>A0ABW5LEL1</accession>
<name>A0ABW5LEL1_9FLAO</name>
<feature type="transmembrane region" description="Helical" evidence="1">
    <location>
        <begin position="7"/>
        <end position="26"/>
    </location>
</feature>
<sequence>MNFIRWSIIVYTVVSIVHFIIGIVFFPNEFAFINRAVGSYWAMYWVMLFSSSILPFTLLIRKLESKPLYILLVAVCMKLGVYLERFVIIVTSFHRDYLPNNWSSGFINFPTYGILLFFTQGFILAILLLGFFEFIHRKNNI</sequence>
<keyword evidence="1" id="KW-1133">Transmembrane helix</keyword>
<dbReference type="RefSeq" id="WP_378290699.1">
    <property type="nucleotide sequence ID" value="NZ_JBHULE010000008.1"/>
</dbReference>
<keyword evidence="1" id="KW-0472">Membrane</keyword>
<dbReference type="Proteomes" id="UP001597319">
    <property type="component" value="Unassembled WGS sequence"/>
</dbReference>
<feature type="transmembrane region" description="Helical" evidence="1">
    <location>
        <begin position="67"/>
        <end position="93"/>
    </location>
</feature>
<protein>
    <submittedName>
        <fullName evidence="2">Uncharacterized protein</fullName>
    </submittedName>
</protein>
<dbReference type="EMBL" id="JBHULE010000008">
    <property type="protein sequence ID" value="MFD2562259.1"/>
    <property type="molecule type" value="Genomic_DNA"/>
</dbReference>
<evidence type="ECO:0000256" key="1">
    <source>
        <dbReference type="SAM" id="Phobius"/>
    </source>
</evidence>
<organism evidence="2 3">
    <name type="scientific">Aquimarina rubra</name>
    <dbReference type="NCBI Taxonomy" id="1920033"/>
    <lineage>
        <taxon>Bacteria</taxon>
        <taxon>Pseudomonadati</taxon>
        <taxon>Bacteroidota</taxon>
        <taxon>Flavobacteriia</taxon>
        <taxon>Flavobacteriales</taxon>
        <taxon>Flavobacteriaceae</taxon>
        <taxon>Aquimarina</taxon>
    </lineage>
</organism>
<keyword evidence="1" id="KW-0812">Transmembrane</keyword>
<feature type="transmembrane region" description="Helical" evidence="1">
    <location>
        <begin position="113"/>
        <end position="135"/>
    </location>
</feature>
<reference evidence="3" key="1">
    <citation type="journal article" date="2019" name="Int. J. Syst. Evol. Microbiol.">
        <title>The Global Catalogue of Microorganisms (GCM) 10K type strain sequencing project: providing services to taxonomists for standard genome sequencing and annotation.</title>
        <authorList>
            <consortium name="The Broad Institute Genomics Platform"/>
            <consortium name="The Broad Institute Genome Sequencing Center for Infectious Disease"/>
            <person name="Wu L."/>
            <person name="Ma J."/>
        </authorList>
    </citation>
    <scope>NUCLEOTIDE SEQUENCE [LARGE SCALE GENOMIC DNA]</scope>
    <source>
        <strain evidence="3">KCTC 52274</strain>
    </source>
</reference>
<evidence type="ECO:0000313" key="2">
    <source>
        <dbReference type="EMBL" id="MFD2562259.1"/>
    </source>
</evidence>